<gene>
    <name evidence="1" type="ORF">SLU01_18500</name>
</gene>
<dbReference type="InterPro" id="IPR010349">
    <property type="entry name" value="Asparaginase_II"/>
</dbReference>
<comment type="caution">
    <text evidence="1">The sequence shown here is derived from an EMBL/GenBank/DDBJ whole genome shotgun (WGS) entry which is preliminary data.</text>
</comment>
<proteinExistence type="predicted"/>
<dbReference type="OrthoDB" id="9770793at2"/>
<dbReference type="AlphaFoldDB" id="A0A511Z7W9"/>
<dbReference type="PANTHER" id="PTHR42110:SF1">
    <property type="entry name" value="L-ASPARAGINASE, PUTATIVE (AFU_ORTHOLOGUE AFUA_3G11890)-RELATED"/>
    <property type="match status" value="1"/>
</dbReference>
<accession>A0A511Z7W9</accession>
<dbReference type="EMBL" id="BJYL01000023">
    <property type="protein sequence ID" value="GEN83538.1"/>
    <property type="molecule type" value="Genomic_DNA"/>
</dbReference>
<reference evidence="1 2" key="1">
    <citation type="submission" date="2019-07" db="EMBL/GenBank/DDBJ databases">
        <title>Whole genome shotgun sequence of Sporosarcina luteola NBRC 105378.</title>
        <authorList>
            <person name="Hosoyama A."/>
            <person name="Uohara A."/>
            <person name="Ohji S."/>
            <person name="Ichikawa N."/>
        </authorList>
    </citation>
    <scope>NUCLEOTIDE SEQUENCE [LARGE SCALE GENOMIC DNA]</scope>
    <source>
        <strain evidence="1 2">NBRC 105378</strain>
    </source>
</reference>
<sequence length="338" mass="36949">MSKVLVNVERGQLVESIHRGNIAVVNAKGEVLASLGEIEKVIYARSSMKPLQAIPIIETGAADHYRLDDGDISLACASHNGELQHTDRAAAILDRLGLGVEDLKCGTHPPRWQAAYENVVKEGKEITPIYNNCSGKHSGMLATAKHMNETVEDYYKIDHPVQQRILSVISELTDVPKENIEIGIDGCGVPVHGVPLQNLALSFARMADPSEFEETRRQSIRRVTSAMMNAPEMVGGTSRFCTDFMKVMNGKMFGKVGAEGVYCVGIPSAGIGIAVKIEDGNSRATSAVVMEVLSQMGLIEEEELRNLESYHYPVLLNARKEEIGMLRPAFSIYNKAIV</sequence>
<keyword evidence="2" id="KW-1185">Reference proteome</keyword>
<evidence type="ECO:0000313" key="1">
    <source>
        <dbReference type="EMBL" id="GEN83538.1"/>
    </source>
</evidence>
<dbReference type="Pfam" id="PF06089">
    <property type="entry name" value="Asparaginase_II"/>
    <property type="match status" value="1"/>
</dbReference>
<dbReference type="Proteomes" id="UP000321901">
    <property type="component" value="Unassembled WGS sequence"/>
</dbReference>
<dbReference type="PANTHER" id="PTHR42110">
    <property type="entry name" value="L-ASPARAGINASE, PUTATIVE (AFU_ORTHOLOGUE AFUA_3G11890)-RELATED"/>
    <property type="match status" value="1"/>
</dbReference>
<protein>
    <submittedName>
        <fullName evidence="1">Asparaginase</fullName>
    </submittedName>
</protein>
<name>A0A511Z7W9_9BACL</name>
<evidence type="ECO:0000313" key="2">
    <source>
        <dbReference type="Proteomes" id="UP000321901"/>
    </source>
</evidence>
<organism evidence="1 2">
    <name type="scientific">Sporosarcina luteola</name>
    <dbReference type="NCBI Taxonomy" id="582850"/>
    <lineage>
        <taxon>Bacteria</taxon>
        <taxon>Bacillati</taxon>
        <taxon>Bacillota</taxon>
        <taxon>Bacilli</taxon>
        <taxon>Bacillales</taxon>
        <taxon>Caryophanaceae</taxon>
        <taxon>Sporosarcina</taxon>
    </lineage>
</organism>
<dbReference type="RefSeq" id="WP_147057554.1">
    <property type="nucleotide sequence ID" value="NZ_BJYL01000023.1"/>
</dbReference>